<dbReference type="AlphaFoldDB" id="A0A271IYV4"/>
<gene>
    <name evidence="3" type="ORF">BSZ37_06655</name>
</gene>
<keyword evidence="4" id="KW-1185">Reference proteome</keyword>
<keyword evidence="1" id="KW-0472">Membrane</keyword>
<organism evidence="3 4">
    <name type="scientific">Rubrivirga marina</name>
    <dbReference type="NCBI Taxonomy" id="1196024"/>
    <lineage>
        <taxon>Bacteria</taxon>
        <taxon>Pseudomonadati</taxon>
        <taxon>Rhodothermota</taxon>
        <taxon>Rhodothermia</taxon>
        <taxon>Rhodothermales</taxon>
        <taxon>Rubricoccaceae</taxon>
        <taxon>Rubrivirga</taxon>
    </lineage>
</organism>
<dbReference type="RefSeq" id="WP_095509789.1">
    <property type="nucleotide sequence ID" value="NZ_MQWD01000001.1"/>
</dbReference>
<name>A0A271IYV4_9BACT</name>
<reference evidence="3 4" key="1">
    <citation type="submission" date="2016-11" db="EMBL/GenBank/DDBJ databases">
        <title>Study of marine rhodopsin-containing bacteria.</title>
        <authorList>
            <person name="Yoshizawa S."/>
            <person name="Kumagai Y."/>
            <person name="Kogure K."/>
        </authorList>
    </citation>
    <scope>NUCLEOTIDE SEQUENCE [LARGE SCALE GENOMIC DNA]</scope>
    <source>
        <strain evidence="3 4">SAORIC-28</strain>
    </source>
</reference>
<proteinExistence type="predicted"/>
<sequence length="547" mass="59385">MVDLTPLDRAVRAARRGHDEAARRLLDAVLMDDRDNELALAWRARVEGDPDTKAGFLQRVLALNPNATWATDALARLGDVTEAATPGSTGSLDTVGRRAARIDHLQCPNCGGQVEIHPERGSKSVACQHCGSVLDLTSKQLDVIGRFKRRFEPAQDILPGAEATIDGERHVVMGWLRYKGWDSEESWTWDEWQLLGDSGAVRYLSWSRDEGFLLQTPVRPTPTTTRAGIELPNGRVSFYETSPASITGMAGELTWRPRLDATLQVGEAKKGGVQYSAELTADEVEVVAGSRMGDLEVWEAFGRTDKVEAIRERQERGRRRRRSAAGIARLFGLGGIAFLALGIWIVPRLGSDVGQAAHTVESGPVSLDAEVAALLPPVEGGPPGFERATDVLRNARDLVRYDTIEAGTVRLSEGRAYVVQVGATPPVAPPRGVDVEVAFIDPGDGDVFQPSVSPLVSANSAPTTEDSRPFRVDVSDGDEAAFRVVLLVGREWSGRESDGPLAWTEPVSFPISATVRHAWLPGPFYVAAAFSLFVAFAFFVFSRTGPR</sequence>
<keyword evidence="1" id="KW-1133">Transmembrane helix</keyword>
<feature type="transmembrane region" description="Helical" evidence="1">
    <location>
        <begin position="326"/>
        <end position="346"/>
    </location>
</feature>
<feature type="transmembrane region" description="Helical" evidence="1">
    <location>
        <begin position="524"/>
        <end position="541"/>
    </location>
</feature>
<feature type="domain" description="DUF4178" evidence="2">
    <location>
        <begin position="159"/>
        <end position="291"/>
    </location>
</feature>
<protein>
    <recommendedName>
        <fullName evidence="2">DUF4178 domain-containing protein</fullName>
    </recommendedName>
</protein>
<evidence type="ECO:0000256" key="1">
    <source>
        <dbReference type="SAM" id="Phobius"/>
    </source>
</evidence>
<dbReference type="EMBL" id="MQWD01000001">
    <property type="protein sequence ID" value="PAP76148.1"/>
    <property type="molecule type" value="Genomic_DNA"/>
</dbReference>
<dbReference type="InterPro" id="IPR025235">
    <property type="entry name" value="DUF4178"/>
</dbReference>
<evidence type="ECO:0000313" key="3">
    <source>
        <dbReference type="EMBL" id="PAP76148.1"/>
    </source>
</evidence>
<evidence type="ECO:0000313" key="4">
    <source>
        <dbReference type="Proteomes" id="UP000216339"/>
    </source>
</evidence>
<accession>A0A271IYV4</accession>
<dbReference type="Proteomes" id="UP000216339">
    <property type="component" value="Unassembled WGS sequence"/>
</dbReference>
<comment type="caution">
    <text evidence="3">The sequence shown here is derived from an EMBL/GenBank/DDBJ whole genome shotgun (WGS) entry which is preliminary data.</text>
</comment>
<dbReference type="OrthoDB" id="713199at2"/>
<evidence type="ECO:0000259" key="2">
    <source>
        <dbReference type="Pfam" id="PF13785"/>
    </source>
</evidence>
<dbReference type="Pfam" id="PF13785">
    <property type="entry name" value="DUF4178"/>
    <property type="match status" value="1"/>
</dbReference>
<keyword evidence="1" id="KW-0812">Transmembrane</keyword>